<name>A0A0W8FY45_9ZZZZ</name>
<feature type="domain" description="Activator of Hsp90 ATPase homologue 1/2-like C-terminal" evidence="2">
    <location>
        <begin position="17"/>
        <end position="141"/>
    </location>
</feature>
<proteinExistence type="inferred from homology"/>
<comment type="similarity">
    <text evidence="1">Belongs to the AHA1 family.</text>
</comment>
<dbReference type="Gene3D" id="3.30.530.20">
    <property type="match status" value="1"/>
</dbReference>
<gene>
    <name evidence="3" type="ORF">ASZ90_004330</name>
</gene>
<dbReference type="SUPFAM" id="SSF55961">
    <property type="entry name" value="Bet v1-like"/>
    <property type="match status" value="1"/>
</dbReference>
<dbReference type="AlphaFoldDB" id="A0A0W8FY45"/>
<sequence length="171" mass="19937">MAQNPEEKLIEFVFLVNASPQEVYNAWTTTEGIKTFFAPDGKIELKMFGDYHIYFFPDAPEGSRGAEDEKVISFEQNKMFSFTWGFPPMLPELRANQKTIVTIRFFETENGKTKMIFRQTGWGESEDWQKGYNYFVSAWGKSVLPKLIYSFEVGPIDWSDLPDLSEYYLIE</sequence>
<accession>A0A0W8FY45</accession>
<organism evidence="3">
    <name type="scientific">hydrocarbon metagenome</name>
    <dbReference type="NCBI Taxonomy" id="938273"/>
    <lineage>
        <taxon>unclassified sequences</taxon>
        <taxon>metagenomes</taxon>
        <taxon>ecological metagenomes</taxon>
    </lineage>
</organism>
<protein>
    <recommendedName>
        <fullName evidence="2">Activator of Hsp90 ATPase homologue 1/2-like C-terminal domain-containing protein</fullName>
    </recommendedName>
</protein>
<evidence type="ECO:0000259" key="2">
    <source>
        <dbReference type="Pfam" id="PF08327"/>
    </source>
</evidence>
<dbReference type="EMBL" id="LNQE01000591">
    <property type="protein sequence ID" value="KUG25839.1"/>
    <property type="molecule type" value="Genomic_DNA"/>
</dbReference>
<dbReference type="Pfam" id="PF08327">
    <property type="entry name" value="AHSA1"/>
    <property type="match status" value="1"/>
</dbReference>
<dbReference type="InterPro" id="IPR023393">
    <property type="entry name" value="START-like_dom_sf"/>
</dbReference>
<reference evidence="3" key="1">
    <citation type="journal article" date="2015" name="Proc. Natl. Acad. Sci. U.S.A.">
        <title>Networks of energetic and metabolic interactions define dynamics in microbial communities.</title>
        <authorList>
            <person name="Embree M."/>
            <person name="Liu J.K."/>
            <person name="Al-Bassam M.M."/>
            <person name="Zengler K."/>
        </authorList>
    </citation>
    <scope>NUCLEOTIDE SEQUENCE</scope>
</reference>
<dbReference type="CDD" id="cd07814">
    <property type="entry name" value="SRPBCC_CalC_Aha1-like"/>
    <property type="match status" value="1"/>
</dbReference>
<evidence type="ECO:0000256" key="1">
    <source>
        <dbReference type="ARBA" id="ARBA00006817"/>
    </source>
</evidence>
<comment type="caution">
    <text evidence="3">The sequence shown here is derived from an EMBL/GenBank/DDBJ whole genome shotgun (WGS) entry which is preliminary data.</text>
</comment>
<evidence type="ECO:0000313" key="3">
    <source>
        <dbReference type="EMBL" id="KUG25839.1"/>
    </source>
</evidence>
<dbReference type="InterPro" id="IPR013538">
    <property type="entry name" value="ASHA1/2-like_C"/>
</dbReference>